<dbReference type="GO" id="GO:0005634">
    <property type="term" value="C:nucleus"/>
    <property type="evidence" value="ECO:0007669"/>
    <property type="project" value="TreeGrafter"/>
</dbReference>
<feature type="compositionally biased region" description="Polar residues" evidence="6">
    <location>
        <begin position="416"/>
        <end position="427"/>
    </location>
</feature>
<evidence type="ECO:0000256" key="6">
    <source>
        <dbReference type="SAM" id="MobiDB-lite"/>
    </source>
</evidence>
<dbReference type="Pfam" id="PF08324">
    <property type="entry name" value="PUL"/>
    <property type="match status" value="1"/>
</dbReference>
<protein>
    <submittedName>
        <fullName evidence="9">Phospholipase A-2-activating protein</fullName>
    </submittedName>
</protein>
<evidence type="ECO:0000256" key="5">
    <source>
        <dbReference type="PROSITE-ProRule" id="PRU00221"/>
    </source>
</evidence>
<dbReference type="PROSITE" id="PS50082">
    <property type="entry name" value="WD_REPEATS_2"/>
    <property type="match status" value="3"/>
</dbReference>
<evidence type="ECO:0000313" key="10">
    <source>
        <dbReference type="Proteomes" id="UP001431209"/>
    </source>
</evidence>
<accession>A0AAW2YTD1</accession>
<dbReference type="InterPro" id="IPR038122">
    <property type="entry name" value="PFU_sf"/>
</dbReference>
<feature type="repeat" description="WD" evidence="5">
    <location>
        <begin position="191"/>
        <end position="221"/>
    </location>
</feature>
<dbReference type="InterPro" id="IPR019775">
    <property type="entry name" value="WD40_repeat_CS"/>
</dbReference>
<dbReference type="AlphaFoldDB" id="A0AAW2YTD1"/>
<keyword evidence="3 5" id="KW-0853">WD repeat</keyword>
<dbReference type="Pfam" id="PF00400">
    <property type="entry name" value="WD40"/>
    <property type="match status" value="4"/>
</dbReference>
<dbReference type="Pfam" id="PF09070">
    <property type="entry name" value="PFU"/>
    <property type="match status" value="1"/>
</dbReference>
<dbReference type="InterPro" id="IPR036322">
    <property type="entry name" value="WD40_repeat_dom_sf"/>
</dbReference>
<dbReference type="PANTHER" id="PTHR19849:SF0">
    <property type="entry name" value="PHOSPHOLIPASE A-2-ACTIVATING PROTEIN"/>
    <property type="match status" value="1"/>
</dbReference>
<evidence type="ECO:0000256" key="1">
    <source>
        <dbReference type="ARBA" id="ARBA00004496"/>
    </source>
</evidence>
<keyword evidence="4" id="KW-0677">Repeat</keyword>
<dbReference type="InterPro" id="IPR015155">
    <property type="entry name" value="PFU"/>
</dbReference>
<dbReference type="InterPro" id="IPR020472">
    <property type="entry name" value="WD40_PAC1"/>
</dbReference>
<reference evidence="9 10" key="1">
    <citation type="submission" date="2024-03" db="EMBL/GenBank/DDBJ databases">
        <title>The Acrasis kona genome and developmental transcriptomes reveal deep origins of eukaryotic multicellular pathways.</title>
        <authorList>
            <person name="Sheikh S."/>
            <person name="Fu C.-J."/>
            <person name="Brown M.W."/>
            <person name="Baldauf S.L."/>
        </authorList>
    </citation>
    <scope>NUCLEOTIDE SEQUENCE [LARGE SCALE GENOMIC DNA]</scope>
    <source>
        <strain evidence="9 10">ATCC MYA-3509</strain>
    </source>
</reference>
<dbReference type="GO" id="GO:0005737">
    <property type="term" value="C:cytoplasm"/>
    <property type="evidence" value="ECO:0007669"/>
    <property type="project" value="UniProtKB-SubCell"/>
</dbReference>
<name>A0AAW2YTD1_9EUKA</name>
<dbReference type="GO" id="GO:0043161">
    <property type="term" value="P:proteasome-mediated ubiquitin-dependent protein catabolic process"/>
    <property type="evidence" value="ECO:0007669"/>
    <property type="project" value="TreeGrafter"/>
</dbReference>
<comment type="subcellular location">
    <subcellularLocation>
        <location evidence="1">Cytoplasm</location>
    </subcellularLocation>
</comment>
<evidence type="ECO:0000256" key="2">
    <source>
        <dbReference type="ARBA" id="ARBA00022490"/>
    </source>
</evidence>
<dbReference type="PROSITE" id="PS00678">
    <property type="entry name" value="WD_REPEATS_1"/>
    <property type="match status" value="1"/>
</dbReference>
<dbReference type="SUPFAM" id="SSF50978">
    <property type="entry name" value="WD40 repeat-like"/>
    <property type="match status" value="1"/>
</dbReference>
<gene>
    <name evidence="9" type="ORF">AKO1_007193</name>
</gene>
<feature type="domain" description="PUL" evidence="8">
    <location>
        <begin position="480"/>
        <end position="740"/>
    </location>
</feature>
<dbReference type="GO" id="GO:0010992">
    <property type="term" value="P:ubiquitin recycling"/>
    <property type="evidence" value="ECO:0007669"/>
    <property type="project" value="TreeGrafter"/>
</dbReference>
<evidence type="ECO:0000259" key="7">
    <source>
        <dbReference type="PROSITE" id="PS51394"/>
    </source>
</evidence>
<evidence type="ECO:0000256" key="4">
    <source>
        <dbReference type="ARBA" id="ARBA00022737"/>
    </source>
</evidence>
<dbReference type="PRINTS" id="PR00320">
    <property type="entry name" value="GPROTEINBRPT"/>
</dbReference>
<dbReference type="Proteomes" id="UP001431209">
    <property type="component" value="Unassembled WGS sequence"/>
</dbReference>
<feature type="region of interest" description="Disordered" evidence="6">
    <location>
        <begin position="416"/>
        <end position="451"/>
    </location>
</feature>
<dbReference type="InterPro" id="IPR001680">
    <property type="entry name" value="WD40_rpt"/>
</dbReference>
<dbReference type="InterPro" id="IPR011989">
    <property type="entry name" value="ARM-like"/>
</dbReference>
<dbReference type="InterPro" id="IPR015943">
    <property type="entry name" value="WD40/YVTN_repeat-like_dom_sf"/>
</dbReference>
<dbReference type="SMART" id="SM00320">
    <property type="entry name" value="WD40"/>
    <property type="match status" value="6"/>
</dbReference>
<dbReference type="GO" id="GO:0043130">
    <property type="term" value="F:ubiquitin binding"/>
    <property type="evidence" value="ECO:0007669"/>
    <property type="project" value="TreeGrafter"/>
</dbReference>
<feature type="repeat" description="WD" evidence="5">
    <location>
        <begin position="112"/>
        <end position="142"/>
    </location>
</feature>
<dbReference type="Gene3D" id="3.10.20.870">
    <property type="entry name" value="PFU (PLAA family ubiquitin binding), C-terminal domain"/>
    <property type="match status" value="1"/>
</dbReference>
<feature type="repeat" description="WD" evidence="5">
    <location>
        <begin position="72"/>
        <end position="103"/>
    </location>
</feature>
<evidence type="ECO:0000313" key="9">
    <source>
        <dbReference type="EMBL" id="KAL0480223.1"/>
    </source>
</evidence>
<dbReference type="Gene3D" id="2.130.10.10">
    <property type="entry name" value="YVTN repeat-like/Quinoprotein amine dehydrogenase"/>
    <property type="match status" value="2"/>
</dbReference>
<proteinExistence type="predicted"/>
<keyword evidence="10" id="KW-1185">Reference proteome</keyword>
<dbReference type="EMBL" id="JAOPGA020000642">
    <property type="protein sequence ID" value="KAL0480223.1"/>
    <property type="molecule type" value="Genomic_DNA"/>
</dbReference>
<dbReference type="Gene3D" id="1.25.10.10">
    <property type="entry name" value="Leucine-rich Repeat Variant"/>
    <property type="match status" value="1"/>
</dbReference>
<dbReference type="InterPro" id="IPR013535">
    <property type="entry name" value="PUL_dom"/>
</dbReference>
<dbReference type="PROSITE" id="PS51394">
    <property type="entry name" value="PFU"/>
    <property type="match status" value="1"/>
</dbReference>
<dbReference type="PANTHER" id="PTHR19849">
    <property type="entry name" value="PHOSPHOLIPASE A-2-ACTIVATING PROTEIN"/>
    <property type="match status" value="1"/>
</dbReference>
<feature type="domain" description="PFU" evidence="7">
    <location>
        <begin position="324"/>
        <end position="425"/>
    </location>
</feature>
<dbReference type="PROSITE" id="PS51396">
    <property type="entry name" value="PUL"/>
    <property type="match status" value="1"/>
</dbReference>
<evidence type="ECO:0000256" key="3">
    <source>
        <dbReference type="ARBA" id="ARBA00022574"/>
    </source>
</evidence>
<comment type="caution">
    <text evidence="9">The sequence shown here is derived from an EMBL/GenBank/DDBJ whole genome shotgun (WGS) entry which is preliminary data.</text>
</comment>
<sequence>MEIDNNNKEAVLKSKGEYEALSTLIGHENFVLDVNFWKPNEQNSSNGNIVSAGHDKSVIIWNLDGSMKDRYLQAHTGPVSCVVVDPTTNNLVTGSWDKTAKIWHSGTCVNELKGHEQNVLCAMVSSTGDVVTGSGDGSIKVWRDGKEVKNIPAAHTAPVRSLTELPGVGFISTSNDCILKIWTQGECVHQFPAHDNLVYSCAIIGPNEIATASEDKTVRIWRDYSLVQTIEHPGCVWKVIALPNGDIATACADGSARIFTRDSSKMAHQDIIKNMDDLVQATKKKISGVDPSSLPQVGILPQTIGKEDGEVKLVANNGVPEAYSWNAAQQKWDKMGDLVDGPGVGSGFSSKVYHNGKMYDYVFDIELDAGAGDSKYKLPYNKGENAWEAAQQFIWKNHLSQYHLDQIARFIVDNSDQSQVQPSQQNLRGDPFTGHQREMGSDSNPYQQPKQHKVELSGYAKEELEHEKELEQRELQKKAKHIPASYIAFDSANYAGIMKKVAEFHKNQFPSEVNQVTQLTTILTSGDSKAIQEAHLLALDQLLSKSPSDKLFPVIDLARCVILTDAGANYYFQQYQQSKRNILSELLNVSFGSNASAVLQMLTARFLANMFKQSKLRFLAVTDSVATLEQFKQVSANSSNANLKLAFASAVHNYAVYYSTNSQPNPAKDWILSLGSQVIPQESDAEVLYRLIAGIGTLLSTHTSTLAGPAKNLNLQQVIGQKVSSPNAKIAGCAYQVYALLQ</sequence>
<organism evidence="9 10">
    <name type="scientific">Acrasis kona</name>
    <dbReference type="NCBI Taxonomy" id="1008807"/>
    <lineage>
        <taxon>Eukaryota</taxon>
        <taxon>Discoba</taxon>
        <taxon>Heterolobosea</taxon>
        <taxon>Tetramitia</taxon>
        <taxon>Eutetramitia</taxon>
        <taxon>Acrasidae</taxon>
        <taxon>Acrasis</taxon>
    </lineage>
</organism>
<evidence type="ECO:0000259" key="8">
    <source>
        <dbReference type="PROSITE" id="PS51396"/>
    </source>
</evidence>
<keyword evidence="2" id="KW-0963">Cytoplasm</keyword>
<dbReference type="CDD" id="cd00200">
    <property type="entry name" value="WD40"/>
    <property type="match status" value="1"/>
</dbReference>
<dbReference type="PROSITE" id="PS50294">
    <property type="entry name" value="WD_REPEATS_REGION"/>
    <property type="match status" value="2"/>
</dbReference>